<keyword evidence="3" id="KW-1185">Reference proteome</keyword>
<dbReference type="AlphaFoldDB" id="A0A9X2W4C8"/>
<comment type="caution">
    <text evidence="2">The sequence shown here is derived from an EMBL/GenBank/DDBJ whole genome shotgun (WGS) entry which is preliminary data.</text>
</comment>
<feature type="domain" description="InvasinE Adhesion" evidence="1">
    <location>
        <begin position="41"/>
        <end position="148"/>
    </location>
</feature>
<dbReference type="RefSeq" id="WP_271121368.1">
    <property type="nucleotide sequence ID" value="NZ_JALHAN010000053.1"/>
</dbReference>
<sequence length="159" mass="17179">MQSRRTITQPGGIGVKTLLKFSAQEINAETDVIFTVKTSADTDKAQMWGHMSDSITIIGVRIGRPLLGNEADGKDESREKWLYDTTQVSFAACTAVGGTSISLDDAAKIISVPRTLTSLLKDYGYPVAADYWVGNDTVDVQKTKATSIDGNHIYDSSEG</sequence>
<accession>A0A9X2W4C8</accession>
<dbReference type="Proteomes" id="UP001150641">
    <property type="component" value="Unassembled WGS sequence"/>
</dbReference>
<proteinExistence type="predicted"/>
<dbReference type="EMBL" id="JALHAP010000066">
    <property type="protein sequence ID" value="MCT4700495.1"/>
    <property type="molecule type" value="Genomic_DNA"/>
</dbReference>
<protein>
    <submittedName>
        <fullName evidence="2">DUF823 domain-containing adhesin</fullName>
    </submittedName>
</protein>
<evidence type="ECO:0000313" key="2">
    <source>
        <dbReference type="EMBL" id="MCT4700495.1"/>
    </source>
</evidence>
<name>A0A9X2W4C8_9ENTR</name>
<dbReference type="Pfam" id="PF05689">
    <property type="entry name" value="InvE_AD"/>
    <property type="match status" value="1"/>
</dbReference>
<evidence type="ECO:0000259" key="1">
    <source>
        <dbReference type="Pfam" id="PF05689"/>
    </source>
</evidence>
<gene>
    <name evidence="2" type="ORF">MUA00_01500</name>
</gene>
<dbReference type="InterPro" id="IPR008541">
    <property type="entry name" value="InvE_AD"/>
</dbReference>
<reference evidence="2" key="1">
    <citation type="submission" date="2022-03" db="EMBL/GenBank/DDBJ databases">
        <title>Proposal of a novel genus Dryocolo and two novel species.</title>
        <authorList>
            <person name="Maddock D.W."/>
            <person name="Brady C.L."/>
            <person name="Denman S."/>
            <person name="Arnold D."/>
        </authorList>
    </citation>
    <scope>NUCLEOTIDE SEQUENCE</scope>
    <source>
        <strain evidence="2">H6W4</strain>
    </source>
</reference>
<evidence type="ECO:0000313" key="3">
    <source>
        <dbReference type="Proteomes" id="UP001150641"/>
    </source>
</evidence>
<organism evidence="2 3">
    <name type="scientific">Dryocola boscaweniae</name>
    <dbReference type="NCBI Taxonomy" id="2925397"/>
    <lineage>
        <taxon>Bacteria</taxon>
        <taxon>Pseudomonadati</taxon>
        <taxon>Pseudomonadota</taxon>
        <taxon>Gammaproteobacteria</taxon>
        <taxon>Enterobacterales</taxon>
        <taxon>Enterobacteriaceae</taxon>
        <taxon>Dryocola</taxon>
    </lineage>
</organism>